<keyword evidence="2" id="KW-0539">Nucleus</keyword>
<evidence type="ECO:0000259" key="4">
    <source>
        <dbReference type="SMART" id="SM01255"/>
    </source>
</evidence>
<feature type="region of interest" description="Disordered" evidence="3">
    <location>
        <begin position="1"/>
        <end position="22"/>
    </location>
</feature>
<dbReference type="PANTHER" id="PTHR48452:SF1">
    <property type="entry name" value="FUSED COMPOUND LEAF 1"/>
    <property type="match status" value="1"/>
</dbReference>
<gene>
    <name evidence="6" type="ORF">RchiOBHm_Chr7g0177981</name>
</gene>
<dbReference type="PANTHER" id="PTHR48452">
    <property type="entry name" value="FUSED COMPOUND LEAF 1"/>
    <property type="match status" value="1"/>
</dbReference>
<feature type="compositionally biased region" description="Basic and acidic residues" evidence="3">
    <location>
        <begin position="8"/>
        <end position="22"/>
    </location>
</feature>
<accession>A0A2P6P1R4</accession>
<organism evidence="6 7">
    <name type="scientific">Rosa chinensis</name>
    <name type="common">China rose</name>
    <dbReference type="NCBI Taxonomy" id="74649"/>
    <lineage>
        <taxon>Eukaryota</taxon>
        <taxon>Viridiplantae</taxon>
        <taxon>Streptophyta</taxon>
        <taxon>Embryophyta</taxon>
        <taxon>Tracheophyta</taxon>
        <taxon>Spermatophyta</taxon>
        <taxon>Magnoliopsida</taxon>
        <taxon>eudicotyledons</taxon>
        <taxon>Gunneridae</taxon>
        <taxon>Pentapetalae</taxon>
        <taxon>rosids</taxon>
        <taxon>fabids</taxon>
        <taxon>Rosales</taxon>
        <taxon>Rosaceae</taxon>
        <taxon>Rosoideae</taxon>
        <taxon>Rosoideae incertae sedis</taxon>
        <taxon>Rosa</taxon>
    </lineage>
</organism>
<dbReference type="AlphaFoldDB" id="A0A2P6P1R4"/>
<evidence type="ECO:0000256" key="1">
    <source>
        <dbReference type="ARBA" id="ARBA00004123"/>
    </source>
</evidence>
<reference evidence="6 7" key="1">
    <citation type="journal article" date="2018" name="Nat. Genet.">
        <title>The Rosa genome provides new insights in the design of modern roses.</title>
        <authorList>
            <person name="Bendahmane M."/>
        </authorList>
    </citation>
    <scope>NUCLEOTIDE SEQUENCE [LARGE SCALE GENOMIC DNA]</scope>
    <source>
        <strain evidence="7">cv. Old Blush</strain>
    </source>
</reference>
<dbReference type="OMA" id="DLFMEGY"/>
<evidence type="ECO:0000256" key="3">
    <source>
        <dbReference type="SAM" id="MobiDB-lite"/>
    </source>
</evidence>
<dbReference type="Gramene" id="PRQ15859">
    <property type="protein sequence ID" value="PRQ15859"/>
    <property type="gene ID" value="RchiOBHm_Chr7g0177981"/>
</dbReference>
<dbReference type="EMBL" id="PDCK01000045">
    <property type="protein sequence ID" value="PRQ15859.1"/>
    <property type="molecule type" value="Genomic_DNA"/>
</dbReference>
<sequence>MEAFTGSYKEKENQEENQDNHHHELLKTRISSHPLYGLLVETHLDCLKVGGNEDDLEESDALRDYMKQLDNHKTSTLGESELDHFMEAYCLALRKLKEAMEEPHQKSMTFITNMHHQLKELTATRSHLDLPESPASFHHHRHTSGERKPEMIDCARRSI</sequence>
<feature type="domain" description="KNOX2" evidence="5">
    <location>
        <begin position="72"/>
        <end position="123"/>
    </location>
</feature>
<dbReference type="InterPro" id="IPR005541">
    <property type="entry name" value="KNOX2"/>
</dbReference>
<comment type="caution">
    <text evidence="6">The sequence shown here is derived from an EMBL/GenBank/DDBJ whole genome shotgun (WGS) entry which is preliminary data.</text>
</comment>
<evidence type="ECO:0000313" key="6">
    <source>
        <dbReference type="EMBL" id="PRQ15859.1"/>
    </source>
</evidence>
<dbReference type="STRING" id="74649.A0A2P6P1R4"/>
<dbReference type="SMART" id="SM01255">
    <property type="entry name" value="KNOX1"/>
    <property type="match status" value="1"/>
</dbReference>
<keyword evidence="7" id="KW-1185">Reference proteome</keyword>
<name>A0A2P6P1R4_ROSCH</name>
<dbReference type="Pfam" id="PF03790">
    <property type="entry name" value="KNOX1"/>
    <property type="match status" value="1"/>
</dbReference>
<dbReference type="OrthoDB" id="1704693at2759"/>
<protein>
    <submittedName>
        <fullName evidence="6">Uncharacterized protein</fullName>
    </submittedName>
</protein>
<dbReference type="GO" id="GO:0005634">
    <property type="term" value="C:nucleus"/>
    <property type="evidence" value="ECO:0007669"/>
    <property type="project" value="UniProtKB-SubCell"/>
</dbReference>
<dbReference type="GO" id="GO:0003677">
    <property type="term" value="F:DNA binding"/>
    <property type="evidence" value="ECO:0007669"/>
    <property type="project" value="InterPro"/>
</dbReference>
<evidence type="ECO:0000259" key="5">
    <source>
        <dbReference type="SMART" id="SM01256"/>
    </source>
</evidence>
<dbReference type="SMART" id="SM01256">
    <property type="entry name" value="KNOX2"/>
    <property type="match status" value="1"/>
</dbReference>
<evidence type="ECO:0000313" key="7">
    <source>
        <dbReference type="Proteomes" id="UP000238479"/>
    </source>
</evidence>
<comment type="subcellular location">
    <subcellularLocation>
        <location evidence="1">Nucleus</location>
    </subcellularLocation>
</comment>
<dbReference type="Proteomes" id="UP000238479">
    <property type="component" value="Chromosome 7"/>
</dbReference>
<feature type="domain" description="KNOX1" evidence="4">
    <location>
        <begin position="24"/>
        <end position="68"/>
    </location>
</feature>
<dbReference type="Pfam" id="PF03791">
    <property type="entry name" value="KNOX2"/>
    <property type="match status" value="1"/>
</dbReference>
<evidence type="ECO:0000256" key="2">
    <source>
        <dbReference type="ARBA" id="ARBA00023242"/>
    </source>
</evidence>
<proteinExistence type="predicted"/>
<dbReference type="InterPro" id="IPR005540">
    <property type="entry name" value="KNOX1"/>
</dbReference>